<dbReference type="RefSeq" id="WP_189646703.1">
    <property type="nucleotide sequence ID" value="NZ_BMRC01000003.1"/>
</dbReference>
<feature type="transmembrane region" description="Helical" evidence="4">
    <location>
        <begin position="43"/>
        <end position="68"/>
    </location>
</feature>
<evidence type="ECO:0000256" key="1">
    <source>
        <dbReference type="ARBA" id="ARBA00022679"/>
    </source>
</evidence>
<dbReference type="Gene3D" id="1.20.5.1930">
    <property type="match status" value="1"/>
</dbReference>
<keyword evidence="4" id="KW-0472">Membrane</keyword>
<dbReference type="Proteomes" id="UP001589647">
    <property type="component" value="Unassembled WGS sequence"/>
</dbReference>
<dbReference type="Gene3D" id="3.30.565.10">
    <property type="entry name" value="Histidine kinase-like ATPase, C-terminal domain"/>
    <property type="match status" value="1"/>
</dbReference>
<dbReference type="GO" id="GO:0016301">
    <property type="term" value="F:kinase activity"/>
    <property type="evidence" value="ECO:0007669"/>
    <property type="project" value="UniProtKB-KW"/>
</dbReference>
<evidence type="ECO:0000313" key="7">
    <source>
        <dbReference type="Proteomes" id="UP001589647"/>
    </source>
</evidence>
<feature type="transmembrane region" description="Helical" evidence="4">
    <location>
        <begin position="110"/>
        <end position="132"/>
    </location>
</feature>
<gene>
    <name evidence="6" type="ORF">ACFFV7_06350</name>
</gene>
<keyword evidence="3" id="KW-0902">Two-component regulatory system</keyword>
<organism evidence="6 7">
    <name type="scientific">Nonomuraea spiralis</name>
    <dbReference type="NCBI Taxonomy" id="46182"/>
    <lineage>
        <taxon>Bacteria</taxon>
        <taxon>Bacillati</taxon>
        <taxon>Actinomycetota</taxon>
        <taxon>Actinomycetes</taxon>
        <taxon>Streptosporangiales</taxon>
        <taxon>Streptosporangiaceae</taxon>
        <taxon>Nonomuraea</taxon>
    </lineage>
</organism>
<dbReference type="InterPro" id="IPR011712">
    <property type="entry name" value="Sig_transdc_His_kin_sub3_dim/P"/>
</dbReference>
<dbReference type="PANTHER" id="PTHR24421:SF62">
    <property type="entry name" value="SENSORY TRANSDUCTION HISTIDINE KINASE"/>
    <property type="match status" value="1"/>
</dbReference>
<dbReference type="PROSITE" id="PS50109">
    <property type="entry name" value="HIS_KIN"/>
    <property type="match status" value="1"/>
</dbReference>
<dbReference type="InterPro" id="IPR017205">
    <property type="entry name" value="Sig_transdc_His_kinase_ChrS"/>
</dbReference>
<protein>
    <submittedName>
        <fullName evidence="6">Sensor histidine kinase</fullName>
    </submittedName>
</protein>
<dbReference type="CDD" id="cd16917">
    <property type="entry name" value="HATPase_UhpB-NarQ-NarX-like"/>
    <property type="match status" value="1"/>
</dbReference>
<dbReference type="SMART" id="SM00387">
    <property type="entry name" value="HATPase_c"/>
    <property type="match status" value="1"/>
</dbReference>
<feature type="transmembrane region" description="Helical" evidence="4">
    <location>
        <begin position="80"/>
        <end position="104"/>
    </location>
</feature>
<dbReference type="InterPro" id="IPR003594">
    <property type="entry name" value="HATPase_dom"/>
</dbReference>
<dbReference type="PIRSF" id="PIRSF037434">
    <property type="entry name" value="STHK_ChrS"/>
    <property type="match status" value="1"/>
</dbReference>
<dbReference type="InterPro" id="IPR005467">
    <property type="entry name" value="His_kinase_dom"/>
</dbReference>
<dbReference type="PANTHER" id="PTHR24421">
    <property type="entry name" value="NITRATE/NITRITE SENSOR PROTEIN NARX-RELATED"/>
    <property type="match status" value="1"/>
</dbReference>
<dbReference type="Pfam" id="PF02518">
    <property type="entry name" value="HATPase_c"/>
    <property type="match status" value="1"/>
</dbReference>
<evidence type="ECO:0000256" key="2">
    <source>
        <dbReference type="ARBA" id="ARBA00022777"/>
    </source>
</evidence>
<evidence type="ECO:0000313" key="6">
    <source>
        <dbReference type="EMBL" id="MFB9200807.1"/>
    </source>
</evidence>
<dbReference type="SUPFAM" id="SSF55874">
    <property type="entry name" value="ATPase domain of HSP90 chaperone/DNA topoisomerase II/histidine kinase"/>
    <property type="match status" value="1"/>
</dbReference>
<evidence type="ECO:0000256" key="3">
    <source>
        <dbReference type="ARBA" id="ARBA00023012"/>
    </source>
</evidence>
<keyword evidence="7" id="KW-1185">Reference proteome</keyword>
<dbReference type="InterPro" id="IPR036890">
    <property type="entry name" value="HATPase_C_sf"/>
</dbReference>
<feature type="domain" description="Histidine kinase" evidence="5">
    <location>
        <begin position="209"/>
        <end position="397"/>
    </location>
</feature>
<evidence type="ECO:0000256" key="4">
    <source>
        <dbReference type="SAM" id="Phobius"/>
    </source>
</evidence>
<accession>A0ABV5I8E5</accession>
<reference evidence="6 7" key="1">
    <citation type="submission" date="2024-09" db="EMBL/GenBank/DDBJ databases">
        <authorList>
            <person name="Sun Q."/>
            <person name="Mori K."/>
        </authorList>
    </citation>
    <scope>NUCLEOTIDE SEQUENCE [LARGE SCALE GENOMIC DNA]</scope>
    <source>
        <strain evidence="6 7">CCM 3426</strain>
    </source>
</reference>
<keyword evidence="2 6" id="KW-0418">Kinase</keyword>
<dbReference type="Pfam" id="PF07730">
    <property type="entry name" value="HisKA_3"/>
    <property type="match status" value="1"/>
</dbReference>
<keyword evidence="4" id="KW-0812">Transmembrane</keyword>
<feature type="transmembrane region" description="Helical" evidence="4">
    <location>
        <begin position="144"/>
        <end position="162"/>
    </location>
</feature>
<evidence type="ECO:0000259" key="5">
    <source>
        <dbReference type="PROSITE" id="PS50109"/>
    </source>
</evidence>
<name>A0ABV5I8E5_9ACTN</name>
<comment type="caution">
    <text evidence="6">The sequence shown here is derived from an EMBL/GenBank/DDBJ whole genome shotgun (WGS) entry which is preliminary data.</text>
</comment>
<proteinExistence type="predicted"/>
<sequence length="403" mass="41785">MSRTRGRERLLHAALAYGLLAVSAVAAAVMGDPPAGSNALAAAAPWLVAPWPVLAVAAALWLAAVPWLHPRRHRLAALVVPYYVLLVALAAALAAGNPAFVVFASLGHPLAVALLPTRLVMAGVTLTAVVVVAAQAGPGAPAGLFAVAGGIAVPLVLAGWYVSAESDKRRRLIGELRTAMAENADLHARLLDQARRAGVLDERHRVAGEIHDTVAQDLAALIGQLGAADRATADPERRRHLDQAARLARQSLAETRRSVRALSPGPLEDARLPDALGRMAGSWAQTAGVRLDVEVTGTPVALAADVEATLFRIAQEALANVAKHADATRTALTLSYTDEVVMLDIRDDGRGFVPQAAADGFGLEGMRRRARAVGGTLEIETGPGRGTAVAAAVPVIPAEGGRP</sequence>
<dbReference type="InterPro" id="IPR050482">
    <property type="entry name" value="Sensor_HK_TwoCompSys"/>
</dbReference>
<keyword evidence="1" id="KW-0808">Transferase</keyword>
<keyword evidence="4" id="KW-1133">Transmembrane helix</keyword>
<dbReference type="EMBL" id="JBHMEI010000003">
    <property type="protein sequence ID" value="MFB9200807.1"/>
    <property type="molecule type" value="Genomic_DNA"/>
</dbReference>